<proteinExistence type="predicted"/>
<dbReference type="GO" id="GO:0006354">
    <property type="term" value="P:DNA-templated transcription elongation"/>
    <property type="evidence" value="ECO:0007669"/>
    <property type="project" value="InterPro"/>
</dbReference>
<organism evidence="1 2">
    <name type="scientific">Sphingomonas melonis</name>
    <dbReference type="NCBI Taxonomy" id="152682"/>
    <lineage>
        <taxon>Bacteria</taxon>
        <taxon>Pseudomonadati</taxon>
        <taxon>Pseudomonadota</taxon>
        <taxon>Alphaproteobacteria</taxon>
        <taxon>Sphingomonadales</taxon>
        <taxon>Sphingomonadaceae</taxon>
        <taxon>Sphingomonas</taxon>
    </lineage>
</organism>
<dbReference type="AlphaFoldDB" id="A0A7Y9FKB9"/>
<sequence length="189" mass="20528">MARIKQQDHDGASMRWCILRTSGGRTLPLAKSLAAAGLDVWTPVQTLTKRRGRTRERIAYDAPIMPTFVFARAHQLANLARIAAQPFSSHPDFSIFRHLGRVPLILDSEVAEARRVEERGRRAALVGTRKSFVVGQPVRVSEGPGAGLSGEVVANGDGKFVLVAFGTINMKIGAWLLGTDEVQTTELAA</sequence>
<name>A0A7Y9FKB9_9SPHN</name>
<accession>A0A7Y9FKB9</accession>
<dbReference type="Proteomes" id="UP000517753">
    <property type="component" value="Unassembled WGS sequence"/>
</dbReference>
<reference evidence="1 2" key="2">
    <citation type="submission" date="2020-08" db="EMBL/GenBank/DDBJ databases">
        <title>The Agave Microbiome: Exploring the role of microbial communities in plant adaptations to desert environments.</title>
        <authorList>
            <person name="Partida-Martinez L.P."/>
        </authorList>
    </citation>
    <scope>NUCLEOTIDE SEQUENCE [LARGE SCALE GENOMIC DNA]</scope>
    <source>
        <strain evidence="1 2">AS2.3</strain>
    </source>
</reference>
<evidence type="ECO:0008006" key="3">
    <source>
        <dbReference type="Google" id="ProtNLM"/>
    </source>
</evidence>
<comment type="caution">
    <text evidence="1">The sequence shown here is derived from an EMBL/GenBank/DDBJ whole genome shotgun (WGS) entry which is preliminary data.</text>
</comment>
<gene>
    <name evidence="1" type="ORF">HD841_000668</name>
</gene>
<dbReference type="RefSeq" id="WP_179507438.1">
    <property type="nucleotide sequence ID" value="NZ_JACCBY010000001.1"/>
</dbReference>
<protein>
    <recommendedName>
        <fullName evidence="3">NusG-like N-terminal domain-containing protein</fullName>
    </recommendedName>
</protein>
<dbReference type="Gene3D" id="3.30.70.940">
    <property type="entry name" value="NusG, N-terminal domain"/>
    <property type="match status" value="1"/>
</dbReference>
<reference evidence="1 2" key="1">
    <citation type="submission" date="2020-07" db="EMBL/GenBank/DDBJ databases">
        <authorList>
            <person name="Partida-Martinez L."/>
            <person name="Huntemann M."/>
            <person name="Clum A."/>
            <person name="Wang J."/>
            <person name="Palaniappan K."/>
            <person name="Ritter S."/>
            <person name="Chen I.-M."/>
            <person name="Stamatis D."/>
            <person name="Reddy T."/>
            <person name="O'Malley R."/>
            <person name="Daum C."/>
            <person name="Shapiro N."/>
            <person name="Ivanova N."/>
            <person name="Kyrpides N."/>
            <person name="Woyke T."/>
        </authorList>
    </citation>
    <scope>NUCLEOTIDE SEQUENCE [LARGE SCALE GENOMIC DNA]</scope>
    <source>
        <strain evidence="1 2">AS2.3</strain>
    </source>
</reference>
<dbReference type="InterPro" id="IPR036735">
    <property type="entry name" value="NGN_dom_sf"/>
</dbReference>
<evidence type="ECO:0000313" key="1">
    <source>
        <dbReference type="EMBL" id="NYD88899.1"/>
    </source>
</evidence>
<keyword evidence="2" id="KW-1185">Reference proteome</keyword>
<dbReference type="EMBL" id="JACCBY010000001">
    <property type="protein sequence ID" value="NYD88899.1"/>
    <property type="molecule type" value="Genomic_DNA"/>
</dbReference>
<evidence type="ECO:0000313" key="2">
    <source>
        <dbReference type="Proteomes" id="UP000517753"/>
    </source>
</evidence>